<keyword evidence="1" id="KW-1133">Transmembrane helix</keyword>
<name>A0ABQ5EQX3_9ASTR</name>
<comment type="caution">
    <text evidence="2">The sequence shown here is derived from an EMBL/GenBank/DDBJ whole genome shotgun (WGS) entry which is preliminary data.</text>
</comment>
<dbReference type="PANTHER" id="PTHR11439">
    <property type="entry name" value="GAG-POL-RELATED RETROTRANSPOSON"/>
    <property type="match status" value="1"/>
</dbReference>
<reference evidence="2" key="1">
    <citation type="journal article" date="2022" name="Int. J. Mol. Sci.">
        <title>Draft Genome of Tanacetum Coccineum: Genomic Comparison of Closely Related Tanacetum-Family Plants.</title>
        <authorList>
            <person name="Yamashiro T."/>
            <person name="Shiraishi A."/>
            <person name="Nakayama K."/>
            <person name="Satake H."/>
        </authorList>
    </citation>
    <scope>NUCLEOTIDE SEQUENCE</scope>
</reference>
<organism evidence="2 3">
    <name type="scientific">Tanacetum coccineum</name>
    <dbReference type="NCBI Taxonomy" id="301880"/>
    <lineage>
        <taxon>Eukaryota</taxon>
        <taxon>Viridiplantae</taxon>
        <taxon>Streptophyta</taxon>
        <taxon>Embryophyta</taxon>
        <taxon>Tracheophyta</taxon>
        <taxon>Spermatophyta</taxon>
        <taxon>Magnoliopsida</taxon>
        <taxon>eudicotyledons</taxon>
        <taxon>Gunneridae</taxon>
        <taxon>Pentapetalae</taxon>
        <taxon>asterids</taxon>
        <taxon>campanulids</taxon>
        <taxon>Asterales</taxon>
        <taxon>Asteraceae</taxon>
        <taxon>Asteroideae</taxon>
        <taxon>Anthemideae</taxon>
        <taxon>Anthemidinae</taxon>
        <taxon>Tanacetum</taxon>
    </lineage>
</organism>
<evidence type="ECO:0000256" key="1">
    <source>
        <dbReference type="SAM" id="Phobius"/>
    </source>
</evidence>
<keyword evidence="1" id="KW-0812">Transmembrane</keyword>
<accession>A0ABQ5EQX3</accession>
<dbReference type="PANTHER" id="PTHR11439:SF495">
    <property type="entry name" value="REVERSE TRANSCRIPTASE, RNA-DEPENDENT DNA POLYMERASE-RELATED"/>
    <property type="match status" value="1"/>
</dbReference>
<dbReference type="EMBL" id="BQNB010016581">
    <property type="protein sequence ID" value="GJT53374.1"/>
    <property type="molecule type" value="Genomic_DNA"/>
</dbReference>
<evidence type="ECO:0000313" key="3">
    <source>
        <dbReference type="Proteomes" id="UP001151760"/>
    </source>
</evidence>
<keyword evidence="1" id="KW-0472">Membrane</keyword>
<proteinExistence type="predicted"/>
<feature type="transmembrane region" description="Helical" evidence="1">
    <location>
        <begin position="37"/>
        <end position="56"/>
    </location>
</feature>
<keyword evidence="3" id="KW-1185">Reference proteome</keyword>
<protein>
    <recommendedName>
        <fullName evidence="4">Reverse transcriptase Ty1/copia-type domain-containing protein</fullName>
    </recommendedName>
</protein>
<gene>
    <name evidence="2" type="ORF">Tco_0988428</name>
</gene>
<evidence type="ECO:0000313" key="2">
    <source>
        <dbReference type="EMBL" id="GJT53374.1"/>
    </source>
</evidence>
<dbReference type="Proteomes" id="UP001151760">
    <property type="component" value="Unassembled WGS sequence"/>
</dbReference>
<sequence length="122" mass="13758">MDKCDSMSIPVAISRLDVDLQGTPIDQTKYHSMIRGLMYLTTSTPNIVVVTFSYYMGLWYLNDSGFELIAYLDADHIGCHDDCKSTSRGLQFLVEKLVSWSSKNQDRIALSTAEVEYVSLFA</sequence>
<reference evidence="2" key="2">
    <citation type="submission" date="2022-01" db="EMBL/GenBank/DDBJ databases">
        <authorList>
            <person name="Yamashiro T."/>
            <person name="Shiraishi A."/>
            <person name="Satake H."/>
            <person name="Nakayama K."/>
        </authorList>
    </citation>
    <scope>NUCLEOTIDE SEQUENCE</scope>
</reference>
<evidence type="ECO:0008006" key="4">
    <source>
        <dbReference type="Google" id="ProtNLM"/>
    </source>
</evidence>